<keyword evidence="3" id="KW-1185">Reference proteome</keyword>
<gene>
    <name evidence="2" type="ORF">EV421DRAFT_2035443</name>
</gene>
<protein>
    <submittedName>
        <fullName evidence="2">Uncharacterized protein</fullName>
    </submittedName>
</protein>
<feature type="region of interest" description="Disordered" evidence="1">
    <location>
        <begin position="237"/>
        <end position="277"/>
    </location>
</feature>
<comment type="caution">
    <text evidence="2">The sequence shown here is derived from an EMBL/GenBank/DDBJ whole genome shotgun (WGS) entry which is preliminary data.</text>
</comment>
<dbReference type="AlphaFoldDB" id="A0AA39JKU9"/>
<proteinExistence type="predicted"/>
<accession>A0AA39JKU9</accession>
<evidence type="ECO:0000313" key="2">
    <source>
        <dbReference type="EMBL" id="KAK0443621.1"/>
    </source>
</evidence>
<sequence>MADVKIYLKPRPTSCMHDHSNYLPFKWKDYCKYGPFFADYGAVPSDATEVHTLQSPALSTALSALYNVSIPSLDTEVPDPNKAGVSAWPDLLKLATAKVDFSLDSRIECENHIVQLSQGDCAPAPPPRNMRAPAFSPEWYKIVFSTMDRGDVELRDEFRDTELELFVWVYIQKTIDRYTDIWKHFRREMYKLTDPIAPARLPSGHDSPGLFTLLRRKALTAASASASTFIADASVDDTAPPLLPSSPNNEPSTTDSTSSFHAGDLDDDTNMSALNSPFEPLRRRKRIIISEPFDQ</sequence>
<feature type="compositionally biased region" description="Low complexity" evidence="1">
    <location>
        <begin position="245"/>
        <end position="259"/>
    </location>
</feature>
<name>A0AA39JKU9_9AGAR</name>
<evidence type="ECO:0000313" key="3">
    <source>
        <dbReference type="Proteomes" id="UP001175226"/>
    </source>
</evidence>
<dbReference type="Proteomes" id="UP001175226">
    <property type="component" value="Unassembled WGS sequence"/>
</dbReference>
<dbReference type="EMBL" id="JAUEPT010000022">
    <property type="protein sequence ID" value="KAK0443621.1"/>
    <property type="molecule type" value="Genomic_DNA"/>
</dbReference>
<reference evidence="2" key="1">
    <citation type="submission" date="2023-06" db="EMBL/GenBank/DDBJ databases">
        <authorList>
            <consortium name="Lawrence Berkeley National Laboratory"/>
            <person name="Ahrendt S."/>
            <person name="Sahu N."/>
            <person name="Indic B."/>
            <person name="Wong-Bajracharya J."/>
            <person name="Merenyi Z."/>
            <person name="Ke H.-M."/>
            <person name="Monk M."/>
            <person name="Kocsube S."/>
            <person name="Drula E."/>
            <person name="Lipzen A."/>
            <person name="Balint B."/>
            <person name="Henrissat B."/>
            <person name="Andreopoulos B."/>
            <person name="Martin F.M."/>
            <person name="Harder C.B."/>
            <person name="Rigling D."/>
            <person name="Ford K.L."/>
            <person name="Foster G.D."/>
            <person name="Pangilinan J."/>
            <person name="Papanicolaou A."/>
            <person name="Barry K."/>
            <person name="LaButti K."/>
            <person name="Viragh M."/>
            <person name="Koriabine M."/>
            <person name="Yan M."/>
            <person name="Riley R."/>
            <person name="Champramary S."/>
            <person name="Plett K.L."/>
            <person name="Tsai I.J."/>
            <person name="Slot J."/>
            <person name="Sipos G."/>
            <person name="Plett J."/>
            <person name="Nagy L.G."/>
            <person name="Grigoriev I.V."/>
        </authorList>
    </citation>
    <scope>NUCLEOTIDE SEQUENCE</scope>
    <source>
        <strain evidence="2">FPL87.14</strain>
    </source>
</reference>
<evidence type="ECO:0000256" key="1">
    <source>
        <dbReference type="SAM" id="MobiDB-lite"/>
    </source>
</evidence>
<organism evidence="2 3">
    <name type="scientific">Armillaria borealis</name>
    <dbReference type="NCBI Taxonomy" id="47425"/>
    <lineage>
        <taxon>Eukaryota</taxon>
        <taxon>Fungi</taxon>
        <taxon>Dikarya</taxon>
        <taxon>Basidiomycota</taxon>
        <taxon>Agaricomycotina</taxon>
        <taxon>Agaricomycetes</taxon>
        <taxon>Agaricomycetidae</taxon>
        <taxon>Agaricales</taxon>
        <taxon>Marasmiineae</taxon>
        <taxon>Physalacriaceae</taxon>
        <taxon>Armillaria</taxon>
    </lineage>
</organism>